<evidence type="ECO:0000256" key="1">
    <source>
        <dbReference type="SAM" id="MobiDB-lite"/>
    </source>
</evidence>
<dbReference type="InterPro" id="IPR044230">
    <property type="entry name" value="GTF3C4"/>
</dbReference>
<keyword evidence="3" id="KW-1185">Reference proteome</keyword>
<dbReference type="PANTHER" id="PTHR15496:SF2">
    <property type="entry name" value="GENERAL TRANSCRIPTION FACTOR 3C POLYPEPTIDE 4"/>
    <property type="match status" value="1"/>
</dbReference>
<gene>
    <name evidence="2" type="ORF">OSTLU_92053</name>
</gene>
<feature type="compositionally biased region" description="Basic and acidic residues" evidence="1">
    <location>
        <begin position="160"/>
        <end position="176"/>
    </location>
</feature>
<dbReference type="HOGENOM" id="CLU_365778_0_0_1"/>
<protein>
    <submittedName>
        <fullName evidence="2">Uncharacterized protein</fullName>
    </submittedName>
</protein>
<feature type="region of interest" description="Disordered" evidence="1">
    <location>
        <begin position="160"/>
        <end position="181"/>
    </location>
</feature>
<dbReference type="OrthoDB" id="10562595at2759"/>
<dbReference type="KEGG" id="olu:OSTLU_92053"/>
<dbReference type="GO" id="GO:0006384">
    <property type="term" value="P:transcription initiation at RNA polymerase III promoter"/>
    <property type="evidence" value="ECO:0007669"/>
    <property type="project" value="InterPro"/>
</dbReference>
<dbReference type="Gramene" id="ABO93670">
    <property type="protein sequence ID" value="ABO93670"/>
    <property type="gene ID" value="OSTLU_92053"/>
</dbReference>
<dbReference type="GeneID" id="4999511"/>
<dbReference type="GO" id="GO:0000127">
    <property type="term" value="C:transcription factor TFIIIC complex"/>
    <property type="evidence" value="ECO:0007669"/>
    <property type="project" value="InterPro"/>
</dbReference>
<dbReference type="EMBL" id="CP000581">
    <property type="protein sequence ID" value="ABO93670.1"/>
    <property type="molecule type" value="Genomic_DNA"/>
</dbReference>
<dbReference type="Gene3D" id="2.130.10.10">
    <property type="entry name" value="YVTN repeat-like/Quinoprotein amine dehydrogenase"/>
    <property type="match status" value="1"/>
</dbReference>
<dbReference type="PANTHER" id="PTHR15496">
    <property type="entry name" value="GENERAL TRANSCRIPTION FACTOR 3C POLYPEPTIDE 4 FAMILY"/>
    <property type="match status" value="1"/>
</dbReference>
<dbReference type="SUPFAM" id="SSF50978">
    <property type="entry name" value="WD40 repeat-like"/>
    <property type="match status" value="1"/>
</dbReference>
<dbReference type="AlphaFoldDB" id="A4RQF7"/>
<dbReference type="InterPro" id="IPR036322">
    <property type="entry name" value="WD40_repeat_dom_sf"/>
</dbReference>
<sequence>MECATFDASREGNARASEALRHGLEAAKSARRLDASGTTTHRFGETRAGGNDGANAEKSARALDWSAVGAMGCGERCALAMCATDGTCEAFAPPETEATSAWRRAVRLSDAWGDACASDGYARARDDVVGVVAEVGLEVKRDEDCFERAAEVAARRAAEDASGSDAKRVKEEDPKPMDSTTVDGDEIYVYGALRQGVGVEVSSSADVAPELWRVGSVVSANFNAAPRARVEYDDDKVRGEFLVWANEDVWGSGVATIPAQDRFAVRKVRPTRMTCVARPVPPRDDVRASDLRAGEIIEVMHEIPSTWRLAQVIKVGKDVTVKFSLAKNSAEALVPVSACRRRRTWTGVRGGWIAAKDDVRLPLRAFEYEKNDETAMGGDEVEMVDTPQVAIGDDAKQTRVAMDEFFRLRTSEKTYNGSAKFDDEDARLCERIFDSVGLSTRARRDAKVEIRKLLTTTPEVDPGFELPKSSKTHVHVQLTYDDAPMLKAELLQFMSCAWMAIPCADGATLTYHHMLACGTKSGHVVIFLVGDDATVRIVATRRVAAKAWITSLACSKDDSTKEITLFIGCSDGAIVRATGDVTAAQIALARTPVVDECDLFATFAVLDPADGCAVTCMSASGGCLIAGKTNGDIFACDFRRPNRARKRRVSLEPIAGACWSRDAATGASLAHVVSGATHLILDVFHDSRDDANAVFIATRADLPSQSSVGDRRKRVDAVRAVEASFGAAASPAADAVARCDAYVRVDALRTKDSFFEAKFWRGEIVRTRGGAAA</sequence>
<name>A4RQF7_OSTLU</name>
<dbReference type="OMA" id="YVERETN"/>
<accession>A4RQF7</accession>
<feature type="region of interest" description="Disordered" evidence="1">
    <location>
        <begin position="34"/>
        <end position="56"/>
    </location>
</feature>
<organism evidence="2 3">
    <name type="scientific">Ostreococcus lucimarinus (strain CCE9901)</name>
    <dbReference type="NCBI Taxonomy" id="436017"/>
    <lineage>
        <taxon>Eukaryota</taxon>
        <taxon>Viridiplantae</taxon>
        <taxon>Chlorophyta</taxon>
        <taxon>Mamiellophyceae</taxon>
        <taxon>Mamiellales</taxon>
        <taxon>Bathycoccaceae</taxon>
        <taxon>Ostreococcus</taxon>
    </lineage>
</organism>
<proteinExistence type="predicted"/>
<dbReference type="InterPro" id="IPR015943">
    <property type="entry name" value="WD40/YVTN_repeat-like_dom_sf"/>
</dbReference>
<evidence type="ECO:0000313" key="3">
    <source>
        <dbReference type="Proteomes" id="UP000001568"/>
    </source>
</evidence>
<dbReference type="GO" id="GO:0004402">
    <property type="term" value="F:histone acetyltransferase activity"/>
    <property type="evidence" value="ECO:0007669"/>
    <property type="project" value="InterPro"/>
</dbReference>
<evidence type="ECO:0000313" key="2">
    <source>
        <dbReference type="EMBL" id="ABO93670.1"/>
    </source>
</evidence>
<reference evidence="2 3" key="1">
    <citation type="journal article" date="2007" name="Proc. Natl. Acad. Sci. U.S.A.">
        <title>The tiny eukaryote Ostreococcus provides genomic insights into the paradox of plankton speciation.</title>
        <authorList>
            <person name="Palenik B."/>
            <person name="Grimwood J."/>
            <person name="Aerts A."/>
            <person name="Rouze P."/>
            <person name="Salamov A."/>
            <person name="Putnam N."/>
            <person name="Dupont C."/>
            <person name="Jorgensen R."/>
            <person name="Derelle E."/>
            <person name="Rombauts S."/>
            <person name="Zhou K."/>
            <person name="Otillar R."/>
            <person name="Merchant S.S."/>
            <person name="Podell S."/>
            <person name="Gaasterland T."/>
            <person name="Napoli C."/>
            <person name="Gendler K."/>
            <person name="Manuell A."/>
            <person name="Tai V."/>
            <person name="Vallon O."/>
            <person name="Piganeau G."/>
            <person name="Jancek S."/>
            <person name="Heijde M."/>
            <person name="Jabbari K."/>
            <person name="Bowler C."/>
            <person name="Lohr M."/>
            <person name="Robbens S."/>
            <person name="Werner G."/>
            <person name="Dubchak I."/>
            <person name="Pazour G.J."/>
            <person name="Ren Q."/>
            <person name="Paulsen I."/>
            <person name="Delwiche C."/>
            <person name="Schmutz J."/>
            <person name="Rokhsar D."/>
            <person name="Van de Peer Y."/>
            <person name="Moreau H."/>
            <person name="Grigoriev I.V."/>
        </authorList>
    </citation>
    <scope>NUCLEOTIDE SEQUENCE [LARGE SCALE GENOMIC DNA]</scope>
    <source>
        <strain evidence="2 3">CCE9901</strain>
    </source>
</reference>
<dbReference type="RefSeq" id="XP_001415378.1">
    <property type="nucleotide sequence ID" value="XM_001415341.1"/>
</dbReference>
<dbReference type="Proteomes" id="UP000001568">
    <property type="component" value="Chromosome 1"/>
</dbReference>